<gene>
    <name evidence="2" type="ORF">GOP47_0015107</name>
</gene>
<name>A0A9D4ZD22_ADICA</name>
<feature type="compositionally biased region" description="Polar residues" evidence="1">
    <location>
        <begin position="14"/>
        <end position="32"/>
    </location>
</feature>
<reference evidence="2" key="1">
    <citation type="submission" date="2021-01" db="EMBL/GenBank/DDBJ databases">
        <title>Adiantum capillus-veneris genome.</title>
        <authorList>
            <person name="Fang Y."/>
            <person name="Liao Q."/>
        </authorList>
    </citation>
    <scope>NUCLEOTIDE SEQUENCE</scope>
    <source>
        <strain evidence="2">H3</strain>
        <tissue evidence="2">Leaf</tissue>
    </source>
</reference>
<dbReference type="AlphaFoldDB" id="A0A9D4ZD22"/>
<comment type="caution">
    <text evidence="2">The sequence shown here is derived from an EMBL/GenBank/DDBJ whole genome shotgun (WGS) entry which is preliminary data.</text>
</comment>
<feature type="region of interest" description="Disordered" evidence="1">
    <location>
        <begin position="1"/>
        <end position="34"/>
    </location>
</feature>
<evidence type="ECO:0000313" key="3">
    <source>
        <dbReference type="Proteomes" id="UP000886520"/>
    </source>
</evidence>
<protein>
    <submittedName>
        <fullName evidence="2">Uncharacterized protein</fullName>
    </submittedName>
</protein>
<evidence type="ECO:0000256" key="1">
    <source>
        <dbReference type="SAM" id="MobiDB-lite"/>
    </source>
</evidence>
<accession>A0A9D4ZD22</accession>
<sequence length="114" mass="12086">MQNLQTDPAAHGGATQSMPQISTTEETCTDPTASPLDSVVAVEADTAIMEAFIASLEEPSSAAAVTLCRQRCRIPADYTPISTFLGAIEAAANFAADKDPVCRRFSCRSLCRCK</sequence>
<keyword evidence="3" id="KW-1185">Reference proteome</keyword>
<evidence type="ECO:0000313" key="2">
    <source>
        <dbReference type="EMBL" id="KAI5070764.1"/>
    </source>
</evidence>
<organism evidence="2 3">
    <name type="scientific">Adiantum capillus-veneris</name>
    <name type="common">Maidenhair fern</name>
    <dbReference type="NCBI Taxonomy" id="13818"/>
    <lineage>
        <taxon>Eukaryota</taxon>
        <taxon>Viridiplantae</taxon>
        <taxon>Streptophyta</taxon>
        <taxon>Embryophyta</taxon>
        <taxon>Tracheophyta</taxon>
        <taxon>Polypodiopsida</taxon>
        <taxon>Polypodiidae</taxon>
        <taxon>Polypodiales</taxon>
        <taxon>Pteridineae</taxon>
        <taxon>Pteridaceae</taxon>
        <taxon>Vittarioideae</taxon>
        <taxon>Adiantum</taxon>
    </lineage>
</organism>
<dbReference type="EMBL" id="JABFUD020000014">
    <property type="protein sequence ID" value="KAI5070764.1"/>
    <property type="molecule type" value="Genomic_DNA"/>
</dbReference>
<dbReference type="Proteomes" id="UP000886520">
    <property type="component" value="Chromosome 14"/>
</dbReference>
<proteinExistence type="predicted"/>